<proteinExistence type="predicted"/>
<evidence type="ECO:0000313" key="3">
    <source>
        <dbReference type="Proteomes" id="UP000735302"/>
    </source>
</evidence>
<dbReference type="Proteomes" id="UP000735302">
    <property type="component" value="Unassembled WGS sequence"/>
</dbReference>
<sequence>MDNGGPVESRKSRRQTLGQDRKGWIDNRDTLGVGVYDCVCGKGKPISPSLAKALRRGERRSVLQWFFVCIASLQQGDLRFSGPPSGQGADGGARTHDRRVPADLRADSMATVPPTPYQYCNSLLTTEIINCHKLFAAPRGWRFYHFSIITTDWNSKPKLCRPQQGDLRLSGALSDQGVDKGTRIRDRKGSPADYRAGSLASAPPM</sequence>
<evidence type="ECO:0000313" key="2">
    <source>
        <dbReference type="EMBL" id="GFN88719.1"/>
    </source>
</evidence>
<name>A0AAV3Z254_9GAST</name>
<gene>
    <name evidence="2" type="ORF">PoB_001522500</name>
</gene>
<accession>A0AAV3Z254</accession>
<evidence type="ECO:0000256" key="1">
    <source>
        <dbReference type="SAM" id="MobiDB-lite"/>
    </source>
</evidence>
<protein>
    <submittedName>
        <fullName evidence="2">Uncharacterized protein</fullName>
    </submittedName>
</protein>
<feature type="compositionally biased region" description="Basic and acidic residues" evidence="1">
    <location>
        <begin position="177"/>
        <end position="190"/>
    </location>
</feature>
<keyword evidence="3" id="KW-1185">Reference proteome</keyword>
<dbReference type="EMBL" id="BLXT01001881">
    <property type="protein sequence ID" value="GFN88719.1"/>
    <property type="molecule type" value="Genomic_DNA"/>
</dbReference>
<reference evidence="2 3" key="1">
    <citation type="journal article" date="2021" name="Elife">
        <title>Chloroplast acquisition without the gene transfer in kleptoplastic sea slugs, Plakobranchus ocellatus.</title>
        <authorList>
            <person name="Maeda T."/>
            <person name="Takahashi S."/>
            <person name="Yoshida T."/>
            <person name="Shimamura S."/>
            <person name="Takaki Y."/>
            <person name="Nagai Y."/>
            <person name="Toyoda A."/>
            <person name="Suzuki Y."/>
            <person name="Arimoto A."/>
            <person name="Ishii H."/>
            <person name="Satoh N."/>
            <person name="Nishiyama T."/>
            <person name="Hasebe M."/>
            <person name="Maruyama T."/>
            <person name="Minagawa J."/>
            <person name="Obokata J."/>
            <person name="Shigenobu S."/>
        </authorList>
    </citation>
    <scope>NUCLEOTIDE SEQUENCE [LARGE SCALE GENOMIC DNA]</scope>
</reference>
<dbReference type="AlphaFoldDB" id="A0AAV3Z254"/>
<feature type="region of interest" description="Disordered" evidence="1">
    <location>
        <begin position="1"/>
        <end position="21"/>
    </location>
</feature>
<comment type="caution">
    <text evidence="2">The sequence shown here is derived from an EMBL/GenBank/DDBJ whole genome shotgun (WGS) entry which is preliminary data.</text>
</comment>
<feature type="region of interest" description="Disordered" evidence="1">
    <location>
        <begin position="171"/>
        <end position="205"/>
    </location>
</feature>
<organism evidence="2 3">
    <name type="scientific">Plakobranchus ocellatus</name>
    <dbReference type="NCBI Taxonomy" id="259542"/>
    <lineage>
        <taxon>Eukaryota</taxon>
        <taxon>Metazoa</taxon>
        <taxon>Spiralia</taxon>
        <taxon>Lophotrochozoa</taxon>
        <taxon>Mollusca</taxon>
        <taxon>Gastropoda</taxon>
        <taxon>Heterobranchia</taxon>
        <taxon>Euthyneura</taxon>
        <taxon>Panpulmonata</taxon>
        <taxon>Sacoglossa</taxon>
        <taxon>Placobranchoidea</taxon>
        <taxon>Plakobranchidae</taxon>
        <taxon>Plakobranchus</taxon>
    </lineage>
</organism>